<evidence type="ECO:0000256" key="20">
    <source>
        <dbReference type="ARBA" id="ARBA00030599"/>
    </source>
</evidence>
<dbReference type="InterPro" id="IPR000056">
    <property type="entry name" value="Ribul_P_3_epim-like"/>
</dbReference>
<keyword evidence="17" id="KW-0413">Isomerase</keyword>
<comment type="cofactor">
    <cofactor evidence="4">
        <name>Zn(2+)</name>
        <dbReference type="ChEBI" id="CHEBI:29105"/>
    </cofactor>
</comment>
<organism evidence="24 25">
    <name type="scientific">Ceratocystis lukuohia</name>
    <dbReference type="NCBI Taxonomy" id="2019550"/>
    <lineage>
        <taxon>Eukaryota</taxon>
        <taxon>Fungi</taxon>
        <taxon>Dikarya</taxon>
        <taxon>Ascomycota</taxon>
        <taxon>Pezizomycotina</taxon>
        <taxon>Sordariomycetes</taxon>
        <taxon>Hypocreomycetidae</taxon>
        <taxon>Microascales</taxon>
        <taxon>Ceratocystidaceae</taxon>
        <taxon>Ceratocystis</taxon>
    </lineage>
</organism>
<dbReference type="PROSITE" id="PS01085">
    <property type="entry name" value="RIBUL_P_3_EPIMER_1"/>
    <property type="match status" value="1"/>
</dbReference>
<dbReference type="SMART" id="SM00702">
    <property type="entry name" value="P4Hc"/>
    <property type="match status" value="1"/>
</dbReference>
<dbReference type="Pfam" id="PF00834">
    <property type="entry name" value="Ribul_P_3_epim"/>
    <property type="match status" value="1"/>
</dbReference>
<evidence type="ECO:0000256" key="22">
    <source>
        <dbReference type="SAM" id="MobiDB-lite"/>
    </source>
</evidence>
<evidence type="ECO:0000256" key="13">
    <source>
        <dbReference type="ARBA" id="ARBA00022896"/>
    </source>
</evidence>
<evidence type="ECO:0000256" key="19">
    <source>
        <dbReference type="ARBA" id="ARBA00029933"/>
    </source>
</evidence>
<comment type="catalytic activity">
    <reaction evidence="1">
        <text>D-ribulose 5-phosphate = D-xylulose 5-phosphate</text>
        <dbReference type="Rhea" id="RHEA:13677"/>
        <dbReference type="ChEBI" id="CHEBI:57737"/>
        <dbReference type="ChEBI" id="CHEBI:58121"/>
        <dbReference type="EC" id="5.1.3.1"/>
    </reaction>
</comment>
<feature type="region of interest" description="Disordered" evidence="22">
    <location>
        <begin position="307"/>
        <end position="327"/>
    </location>
</feature>
<feature type="compositionally biased region" description="Acidic residues" evidence="22">
    <location>
        <begin position="812"/>
        <end position="829"/>
    </location>
</feature>
<evidence type="ECO:0000256" key="15">
    <source>
        <dbReference type="ARBA" id="ARBA00023002"/>
    </source>
</evidence>
<evidence type="ECO:0000256" key="14">
    <source>
        <dbReference type="ARBA" id="ARBA00022964"/>
    </source>
</evidence>
<evidence type="ECO:0000256" key="16">
    <source>
        <dbReference type="ARBA" id="ARBA00023004"/>
    </source>
</evidence>
<evidence type="ECO:0000256" key="10">
    <source>
        <dbReference type="ARBA" id="ARBA00013188"/>
    </source>
</evidence>
<dbReference type="InterPro" id="IPR051842">
    <property type="entry name" value="uS12_prolyl_hydroxylase"/>
</dbReference>
<feature type="region of interest" description="Disordered" evidence="22">
    <location>
        <begin position="803"/>
        <end position="852"/>
    </location>
</feature>
<protein>
    <recommendedName>
        <fullName evidence="11">Ribulose-phosphate 3-epimerase</fullName>
        <ecNumber evidence="10">5.1.3.1</ecNumber>
    </recommendedName>
    <alternativeName>
        <fullName evidence="20">Pentose-5-phosphate 3-epimerase</fullName>
    </alternativeName>
    <alternativeName>
        <fullName evidence="19">RPE</fullName>
    </alternativeName>
</protein>
<dbReference type="Pfam" id="PF10637">
    <property type="entry name" value="Ofd1_CTDD"/>
    <property type="match status" value="1"/>
</dbReference>
<proteinExistence type="inferred from homology"/>
<dbReference type="InterPro" id="IPR006620">
    <property type="entry name" value="Pro_4_hyd_alph"/>
</dbReference>
<dbReference type="HAMAP" id="MF_02227">
    <property type="entry name" value="RPE"/>
    <property type="match status" value="1"/>
</dbReference>
<evidence type="ECO:0000256" key="7">
    <source>
        <dbReference type="ARBA" id="ARBA00005016"/>
    </source>
</evidence>
<comment type="cofactor">
    <cofactor evidence="2">
        <name>Mn(2+)</name>
        <dbReference type="ChEBI" id="CHEBI:29035"/>
    </cofactor>
</comment>
<dbReference type="InterPro" id="IPR019601">
    <property type="entry name" value="Oxoglutarate/Fe-dep_Oase_C"/>
</dbReference>
<comment type="similarity">
    <text evidence="8">Belongs to the TPA1 family.</text>
</comment>
<evidence type="ECO:0000256" key="17">
    <source>
        <dbReference type="ARBA" id="ARBA00023235"/>
    </source>
</evidence>
<name>A0ABR4MN86_9PEZI</name>
<dbReference type="InterPro" id="IPR043044">
    <property type="entry name" value="TPA1/Ofd1_C"/>
</dbReference>
<keyword evidence="16" id="KW-0408">Iron</keyword>
<evidence type="ECO:0000256" key="6">
    <source>
        <dbReference type="ARBA" id="ARBA00001961"/>
    </source>
</evidence>
<comment type="cofactor">
    <cofactor evidence="5">
        <name>Fe(2+)</name>
        <dbReference type="ChEBI" id="CHEBI:29033"/>
    </cofactor>
</comment>
<dbReference type="Proteomes" id="UP001610728">
    <property type="component" value="Unassembled WGS sequence"/>
</dbReference>
<comment type="caution">
    <text evidence="24">The sequence shown here is derived from an EMBL/GenBank/DDBJ whole genome shotgun (WGS) entry which is preliminary data.</text>
</comment>
<evidence type="ECO:0000256" key="3">
    <source>
        <dbReference type="ARBA" id="ARBA00001941"/>
    </source>
</evidence>
<dbReference type="InterPro" id="IPR005123">
    <property type="entry name" value="Oxoglu/Fe-dep_dioxygenase_dom"/>
</dbReference>
<comment type="catalytic activity">
    <reaction evidence="21">
        <text>[ribosomal protein uS12]-L-proline + 2-oxoglutarate + O2 = [ribosomal protein uS12]-(3S)-3-hydroxy-L-proline + succinate + CO2</text>
        <dbReference type="Rhea" id="RHEA:54156"/>
        <dbReference type="Rhea" id="RHEA-COMP:13816"/>
        <dbReference type="Rhea" id="RHEA-COMP:13818"/>
        <dbReference type="ChEBI" id="CHEBI:15379"/>
        <dbReference type="ChEBI" id="CHEBI:16526"/>
        <dbReference type="ChEBI" id="CHEBI:16810"/>
        <dbReference type="ChEBI" id="CHEBI:30031"/>
        <dbReference type="ChEBI" id="CHEBI:50342"/>
        <dbReference type="ChEBI" id="CHEBI:85428"/>
    </reaction>
</comment>
<dbReference type="InterPro" id="IPR013785">
    <property type="entry name" value="Aldolase_TIM"/>
</dbReference>
<dbReference type="CDD" id="cd00429">
    <property type="entry name" value="RPE"/>
    <property type="match status" value="1"/>
</dbReference>
<dbReference type="InterPro" id="IPR026019">
    <property type="entry name" value="Ribul_P_3_epim"/>
</dbReference>
<dbReference type="SUPFAM" id="SSF51366">
    <property type="entry name" value="Ribulose-phoshate binding barrel"/>
    <property type="match status" value="1"/>
</dbReference>
<feature type="compositionally biased region" description="Acidic residues" evidence="22">
    <location>
        <begin position="921"/>
        <end position="961"/>
    </location>
</feature>
<dbReference type="EMBL" id="JABSNW010000002">
    <property type="protein sequence ID" value="KAL2889748.1"/>
    <property type="molecule type" value="Genomic_DNA"/>
</dbReference>
<evidence type="ECO:0000256" key="1">
    <source>
        <dbReference type="ARBA" id="ARBA00001782"/>
    </source>
</evidence>
<evidence type="ECO:0000259" key="23">
    <source>
        <dbReference type="PROSITE" id="PS51471"/>
    </source>
</evidence>
<dbReference type="Gene3D" id="2.60.120.620">
    <property type="entry name" value="q2cbj1_9rhob like domain"/>
    <property type="match status" value="1"/>
</dbReference>
<feature type="domain" description="Fe2OG dioxygenase" evidence="23">
    <location>
        <begin position="448"/>
        <end position="574"/>
    </location>
</feature>
<dbReference type="PANTHER" id="PTHR12117:SF0">
    <property type="entry name" value="PROLYL 3-HYDROXYLASE OGFOD1"/>
    <property type="match status" value="1"/>
</dbReference>
<sequence>MAPSAIIAPSILSADFADLGADCSRTIEEGADWLHVDIMDGHFVPNLTFGPPVVTKIRKHVKPPTEKHGKGTFDCHMMIAEPKKWVKEFKKAGCDLYCFHYEAAFSSDAEEPEAKTEETTSPKALIKYIHDQGLLAGIALKPSTPVDVLWEILENPDANARPDMVLIMTVEPGFGGQKFMASELPKVQALRERYPELNIEVDGGLGPGTIDQAADAGANVIVAGSAVFGAKNPAEVIALLPLIPSLRKMYNVQLLFRPLYGSYYDLFFYAINAKHYFLTANTNCALVLLLVEYLPFDNPGAMAASKRKAEKSASSKSAAKKRSVSTAISHDEAQKRFRNGLFDATVLDDYTKQYSASSPYKHAVINKLVNDSLLRSVRNEIRENVSFTPKETDIYKIHQSGDLANLDGLEPEALAKLPSLLKLRDGLYSESFRNYISHITGCGPLSGKKTDMAINVYTPGCFLLCHDDVIGSRKVSYILYLTDPDTPWQPSWGGALRLFPVTESKNASDGQMARTPQPDVAKVIPPAWNQLSFFAVQPGESFHDVEEVYHAGSPAELEKQGGRVRMAISGWFHIPQQGEEGFVPGAEEKLQERSGLMQLQGNPDQYDAPVIKPAPVDQTGLDDWEEDDLDFLLKYLAPMYLTPDMIGQMKDHFKENSTITIGDILAPAFANSLRSYVEAAEISSLPETYSGIEAKSDWKVARPPHKHRFLYQTTKTAKSSSQGKTKGKGKNKSKDNGKGTAMTPITELLDVFLCSRQFHRWLQLVTGTALKSQHVIARRFRRGLDYTLATGYEGKPRLEVNLGFTPTPGWGADEDEDGEDGDQDMDMDVSGESAKTKQAGEEDEEKPDIGGHEVYMAGDDDTDADAAVYKTSSEDDNILFFQPAAWNNMSIVLRDGGALKFVKYVSRSAKGDRWDISGTYDVEETEDSESESEDEDDAEMQDGEENESSEIEDEEWNGFSD</sequence>
<comment type="similarity">
    <text evidence="9">Belongs to the ribulose-phosphate 3-epimerase family.</text>
</comment>
<dbReference type="Gene3D" id="3.60.130.20">
    <property type="entry name" value="Oxoglutarate/iron-dependent oxygenase, C-terminal degradation domain"/>
    <property type="match status" value="1"/>
</dbReference>
<evidence type="ECO:0000313" key="25">
    <source>
        <dbReference type="Proteomes" id="UP001610728"/>
    </source>
</evidence>
<keyword evidence="14" id="KW-0223">Dioxygenase</keyword>
<evidence type="ECO:0000256" key="8">
    <source>
        <dbReference type="ARBA" id="ARBA00007443"/>
    </source>
</evidence>
<feature type="compositionally biased region" description="Low complexity" evidence="22">
    <location>
        <begin position="713"/>
        <end position="724"/>
    </location>
</feature>
<evidence type="ECO:0000256" key="12">
    <source>
        <dbReference type="ARBA" id="ARBA00022723"/>
    </source>
</evidence>
<evidence type="ECO:0000256" key="18">
    <source>
        <dbReference type="ARBA" id="ARBA00023285"/>
    </source>
</evidence>
<dbReference type="EC" id="5.1.3.1" evidence="10"/>
<dbReference type="GeneID" id="98115923"/>
<comment type="pathway">
    <text evidence="7">Carbohydrate degradation; pentose phosphate pathway; D-xylulose 5-phosphate from D-ribulose 5-phosphate (non-oxidative stage): step 1/1.</text>
</comment>
<keyword evidence="13" id="KW-0847">Vitamin C</keyword>
<evidence type="ECO:0000256" key="2">
    <source>
        <dbReference type="ARBA" id="ARBA00001936"/>
    </source>
</evidence>
<accession>A0ABR4MN86</accession>
<keyword evidence="12" id="KW-0479">Metal-binding</keyword>
<evidence type="ECO:0000256" key="4">
    <source>
        <dbReference type="ARBA" id="ARBA00001947"/>
    </source>
</evidence>
<dbReference type="PROSITE" id="PS51471">
    <property type="entry name" value="FE2OG_OXY"/>
    <property type="match status" value="1"/>
</dbReference>
<dbReference type="NCBIfam" id="NF004076">
    <property type="entry name" value="PRK05581.1-4"/>
    <property type="match status" value="1"/>
</dbReference>
<dbReference type="InterPro" id="IPR011060">
    <property type="entry name" value="RibuloseP-bd_barrel"/>
</dbReference>
<keyword evidence="25" id="KW-1185">Reference proteome</keyword>
<gene>
    <name evidence="24" type="ORF">HOO65_020290</name>
</gene>
<feature type="region of interest" description="Disordered" evidence="22">
    <location>
        <begin position="711"/>
        <end position="741"/>
    </location>
</feature>
<dbReference type="Pfam" id="PF13661">
    <property type="entry name" value="2OG-FeII_Oxy_4"/>
    <property type="match status" value="1"/>
</dbReference>
<comment type="cofactor">
    <cofactor evidence="3">
        <name>Co(2+)</name>
        <dbReference type="ChEBI" id="CHEBI:48828"/>
    </cofactor>
</comment>
<comment type="cofactor">
    <cofactor evidence="6">
        <name>L-ascorbate</name>
        <dbReference type="ChEBI" id="CHEBI:38290"/>
    </cofactor>
</comment>
<dbReference type="PROSITE" id="PS01086">
    <property type="entry name" value="RIBUL_P_3_EPIMER_2"/>
    <property type="match status" value="1"/>
</dbReference>
<feature type="region of interest" description="Disordered" evidence="22">
    <location>
        <begin position="913"/>
        <end position="961"/>
    </location>
</feature>
<evidence type="ECO:0000256" key="9">
    <source>
        <dbReference type="ARBA" id="ARBA00009541"/>
    </source>
</evidence>
<evidence type="ECO:0000256" key="5">
    <source>
        <dbReference type="ARBA" id="ARBA00001954"/>
    </source>
</evidence>
<keyword evidence="18" id="KW-0170">Cobalt</keyword>
<dbReference type="InterPro" id="IPR039558">
    <property type="entry name" value="TPA1/OFD1_N"/>
</dbReference>
<reference evidence="24 25" key="1">
    <citation type="submission" date="2020-05" db="EMBL/GenBank/DDBJ databases">
        <title>Ceratocystis lukuohia genome.</title>
        <authorList>
            <person name="Harrington T.C."/>
            <person name="Kim K."/>
            <person name="Mayers C.G."/>
        </authorList>
    </citation>
    <scope>NUCLEOTIDE SEQUENCE [LARGE SCALE GENOMIC DNA]</scope>
    <source>
        <strain evidence="24 25">C4212</strain>
    </source>
</reference>
<evidence type="ECO:0000313" key="24">
    <source>
        <dbReference type="EMBL" id="KAL2889748.1"/>
    </source>
</evidence>
<keyword evidence="15" id="KW-0560">Oxidoreductase</keyword>
<dbReference type="Gene3D" id="3.20.20.70">
    <property type="entry name" value="Aldolase class I"/>
    <property type="match status" value="1"/>
</dbReference>
<evidence type="ECO:0000256" key="21">
    <source>
        <dbReference type="ARBA" id="ARBA00047444"/>
    </source>
</evidence>
<dbReference type="PANTHER" id="PTHR12117">
    <property type="entry name" value="HISTONE ACETYLTRANSFERASE COMPLEX"/>
    <property type="match status" value="1"/>
</dbReference>
<dbReference type="RefSeq" id="XP_070860928.1">
    <property type="nucleotide sequence ID" value="XM_071006364.1"/>
</dbReference>
<evidence type="ECO:0000256" key="11">
    <source>
        <dbReference type="ARBA" id="ARBA00013920"/>
    </source>
</evidence>